<dbReference type="Gene3D" id="3.40.50.2000">
    <property type="entry name" value="Glycogen Phosphorylase B"/>
    <property type="match status" value="1"/>
</dbReference>
<accession>A0ABN2UVD3</accession>
<keyword evidence="1" id="KW-0808">Transferase</keyword>
<dbReference type="InterPro" id="IPR001296">
    <property type="entry name" value="Glyco_trans_1"/>
</dbReference>
<dbReference type="Proteomes" id="UP001501461">
    <property type="component" value="Unassembled WGS sequence"/>
</dbReference>
<sequence length="149" mass="16084">MEVTIIGGGKLHSSLKALAVELQVSDNIHFIDRLPSADHVREFISKSDLFVLPSRTEGLPRVLIEAMASGIACLGANVGGVPELLGNEWIFRPNDPSALASIVMSVVGNPERLSTGARQQWVVAREIAANYSGDDVLSEFLDEWVTEEG</sequence>
<gene>
    <name evidence="3" type="ORF">GCM10009720_25570</name>
</gene>
<comment type="caution">
    <text evidence="3">The sequence shown here is derived from an EMBL/GenBank/DDBJ whole genome shotgun (WGS) entry which is preliminary data.</text>
</comment>
<evidence type="ECO:0000313" key="3">
    <source>
        <dbReference type="EMBL" id="GAA2043607.1"/>
    </source>
</evidence>
<evidence type="ECO:0000259" key="2">
    <source>
        <dbReference type="Pfam" id="PF00534"/>
    </source>
</evidence>
<dbReference type="SUPFAM" id="SSF53756">
    <property type="entry name" value="UDP-Glycosyltransferase/glycogen phosphorylase"/>
    <property type="match status" value="1"/>
</dbReference>
<dbReference type="PANTHER" id="PTHR12526">
    <property type="entry name" value="GLYCOSYLTRANSFERASE"/>
    <property type="match status" value="1"/>
</dbReference>
<proteinExistence type="predicted"/>
<dbReference type="EMBL" id="BAAAMN010000050">
    <property type="protein sequence ID" value="GAA2043607.1"/>
    <property type="molecule type" value="Genomic_DNA"/>
</dbReference>
<dbReference type="Pfam" id="PF00534">
    <property type="entry name" value="Glycos_transf_1"/>
    <property type="match status" value="1"/>
</dbReference>
<reference evidence="3 4" key="1">
    <citation type="journal article" date="2019" name="Int. J. Syst. Evol. Microbiol.">
        <title>The Global Catalogue of Microorganisms (GCM) 10K type strain sequencing project: providing services to taxonomists for standard genome sequencing and annotation.</title>
        <authorList>
            <consortium name="The Broad Institute Genomics Platform"/>
            <consortium name="The Broad Institute Genome Sequencing Center for Infectious Disease"/>
            <person name="Wu L."/>
            <person name="Ma J."/>
        </authorList>
    </citation>
    <scope>NUCLEOTIDE SEQUENCE [LARGE SCALE GENOMIC DNA]</scope>
    <source>
        <strain evidence="3 4">JCM 13595</strain>
    </source>
</reference>
<protein>
    <recommendedName>
        <fullName evidence="2">Glycosyl transferase family 1 domain-containing protein</fullName>
    </recommendedName>
</protein>
<organism evidence="3 4">
    <name type="scientific">Yaniella flava</name>
    <dbReference type="NCBI Taxonomy" id="287930"/>
    <lineage>
        <taxon>Bacteria</taxon>
        <taxon>Bacillati</taxon>
        <taxon>Actinomycetota</taxon>
        <taxon>Actinomycetes</taxon>
        <taxon>Micrococcales</taxon>
        <taxon>Micrococcaceae</taxon>
        <taxon>Yaniella</taxon>
    </lineage>
</organism>
<name>A0ABN2UVD3_9MICC</name>
<keyword evidence="4" id="KW-1185">Reference proteome</keyword>
<feature type="domain" description="Glycosyl transferase family 1" evidence="2">
    <location>
        <begin position="3"/>
        <end position="112"/>
    </location>
</feature>
<evidence type="ECO:0000256" key="1">
    <source>
        <dbReference type="ARBA" id="ARBA00022679"/>
    </source>
</evidence>
<evidence type="ECO:0000313" key="4">
    <source>
        <dbReference type="Proteomes" id="UP001501461"/>
    </source>
</evidence>